<dbReference type="PANTHER" id="PTHR12231">
    <property type="entry name" value="CTX-RELATED TYPE I TRANSMEMBRANE PROTEIN"/>
    <property type="match status" value="1"/>
</dbReference>
<keyword evidence="8" id="KW-0393">Immunoglobulin domain</keyword>
<feature type="signal peptide" evidence="10">
    <location>
        <begin position="1"/>
        <end position="15"/>
    </location>
</feature>
<accession>D6WCY6</accession>
<evidence type="ECO:0000256" key="7">
    <source>
        <dbReference type="ARBA" id="ARBA00023180"/>
    </source>
</evidence>
<evidence type="ECO:0000256" key="3">
    <source>
        <dbReference type="ARBA" id="ARBA00022729"/>
    </source>
</evidence>
<evidence type="ECO:0000256" key="2">
    <source>
        <dbReference type="ARBA" id="ARBA00022475"/>
    </source>
</evidence>
<evidence type="ECO:0000256" key="6">
    <source>
        <dbReference type="ARBA" id="ARBA00023157"/>
    </source>
</evidence>
<evidence type="ECO:0000256" key="4">
    <source>
        <dbReference type="ARBA" id="ARBA00022737"/>
    </source>
</evidence>
<evidence type="ECO:0000256" key="1">
    <source>
        <dbReference type="ARBA" id="ARBA00004236"/>
    </source>
</evidence>
<dbReference type="SMART" id="SM00406">
    <property type="entry name" value="IGv"/>
    <property type="match status" value="2"/>
</dbReference>
<protein>
    <submittedName>
        <fullName evidence="12">Lachesin-like Protein</fullName>
    </submittedName>
</protein>
<dbReference type="Gene3D" id="2.60.40.10">
    <property type="entry name" value="Immunoglobulins"/>
    <property type="match status" value="3"/>
</dbReference>
<dbReference type="InterPro" id="IPR013783">
    <property type="entry name" value="Ig-like_fold"/>
</dbReference>
<keyword evidence="3 10" id="KW-0732">Signal</keyword>
<organism evidence="12 13">
    <name type="scientific">Tribolium castaneum</name>
    <name type="common">Red flour beetle</name>
    <dbReference type="NCBI Taxonomy" id="7070"/>
    <lineage>
        <taxon>Eukaryota</taxon>
        <taxon>Metazoa</taxon>
        <taxon>Ecdysozoa</taxon>
        <taxon>Arthropoda</taxon>
        <taxon>Hexapoda</taxon>
        <taxon>Insecta</taxon>
        <taxon>Pterygota</taxon>
        <taxon>Neoptera</taxon>
        <taxon>Endopterygota</taxon>
        <taxon>Coleoptera</taxon>
        <taxon>Polyphaga</taxon>
        <taxon>Cucujiformia</taxon>
        <taxon>Tenebrionidae</taxon>
        <taxon>Tenebrionidae incertae sedis</taxon>
        <taxon>Tribolium</taxon>
    </lineage>
</organism>
<dbReference type="SUPFAM" id="SSF48726">
    <property type="entry name" value="Immunoglobulin"/>
    <property type="match status" value="3"/>
</dbReference>
<dbReference type="STRING" id="7070.D6WCY6"/>
<dbReference type="OrthoDB" id="10012075at2759"/>
<keyword evidence="6" id="KW-1015">Disulfide bond</keyword>
<dbReference type="FunFam" id="2.60.40.10:FF:000032">
    <property type="entry name" value="palladin isoform X1"/>
    <property type="match status" value="1"/>
</dbReference>
<dbReference type="eggNOG" id="KOG3510">
    <property type="taxonomic scope" value="Eukaryota"/>
</dbReference>
<dbReference type="InterPro" id="IPR051170">
    <property type="entry name" value="Neural/epithelial_adhesion"/>
</dbReference>
<dbReference type="Pfam" id="PF07679">
    <property type="entry name" value="I-set"/>
    <property type="match status" value="1"/>
</dbReference>
<keyword evidence="13" id="KW-1185">Reference proteome</keyword>
<sequence length="433" mass="47599">MLCFLLIGLVFGTSSLKVEDLTGGSATSLKFSMETPDFAGPIKNVTVPIGREAVLSCSVTDLGHYKVGWMKADDQTILSLHTRVITHNPRISVTHDDSLRTWQLRIRQLKESDRGCYMCQINTGEMKKQLGCVDVQVPPDIDDTGTSSDVTVEEGDNVTLSCSASGHPEPRILWRREDGDHIILQDNPHDIKKVDTYSGPSLRLVRIDRKQMGSYLCIASNDVPPAVSKRVTLSVNFAPKVQVQKALVGAPLYSNVKLKCDVEAFPNSNNYWVKEQDEVLLNGFKYTTQEKRSGYKVIMVLTIHNVNKSDIGTYTCVASNTMGKSDASVRIYEIKITTTSTTTTTTTTTPSTTTTETNLILEITSNVRSTTTLQSDNTIGGVRGVEEDPSENWLFPSVAPAPLELETHSSAAGNTLIFHFPVTLVLTVVLILR</sequence>
<dbReference type="EMBL" id="KQ971311">
    <property type="protein sequence ID" value="EEZ99076.2"/>
    <property type="molecule type" value="Genomic_DNA"/>
</dbReference>
<evidence type="ECO:0000256" key="5">
    <source>
        <dbReference type="ARBA" id="ARBA00023136"/>
    </source>
</evidence>
<dbReference type="InterPro" id="IPR013106">
    <property type="entry name" value="Ig_V-set"/>
</dbReference>
<comment type="subcellular location">
    <subcellularLocation>
        <location evidence="1">Cell membrane</location>
    </subcellularLocation>
</comment>
<evidence type="ECO:0000256" key="9">
    <source>
        <dbReference type="SAM" id="Phobius"/>
    </source>
</evidence>
<dbReference type="PANTHER" id="PTHR12231:SF105">
    <property type="entry name" value="LACHESIN-LIKE PROTEIN"/>
    <property type="match status" value="1"/>
</dbReference>
<name>D6WCY6_TRICA</name>
<feature type="domain" description="Ig-like" evidence="11">
    <location>
        <begin position="139"/>
        <end position="234"/>
    </location>
</feature>
<reference evidence="12 13" key="1">
    <citation type="journal article" date="2008" name="Nature">
        <title>The genome of the model beetle and pest Tribolium castaneum.</title>
        <authorList>
            <consortium name="Tribolium Genome Sequencing Consortium"/>
            <person name="Richards S."/>
            <person name="Gibbs R.A."/>
            <person name="Weinstock G.M."/>
            <person name="Brown S.J."/>
            <person name="Denell R."/>
            <person name="Beeman R.W."/>
            <person name="Gibbs R."/>
            <person name="Beeman R.W."/>
            <person name="Brown S.J."/>
            <person name="Bucher G."/>
            <person name="Friedrich M."/>
            <person name="Grimmelikhuijzen C.J."/>
            <person name="Klingler M."/>
            <person name="Lorenzen M."/>
            <person name="Richards S."/>
            <person name="Roth S."/>
            <person name="Schroder R."/>
            <person name="Tautz D."/>
            <person name="Zdobnov E.M."/>
            <person name="Muzny D."/>
            <person name="Gibbs R.A."/>
            <person name="Weinstock G.M."/>
            <person name="Attaway T."/>
            <person name="Bell S."/>
            <person name="Buhay C.J."/>
            <person name="Chandrabose M.N."/>
            <person name="Chavez D."/>
            <person name="Clerk-Blankenburg K.P."/>
            <person name="Cree A."/>
            <person name="Dao M."/>
            <person name="Davis C."/>
            <person name="Chacko J."/>
            <person name="Dinh H."/>
            <person name="Dugan-Rocha S."/>
            <person name="Fowler G."/>
            <person name="Garner T.T."/>
            <person name="Garnes J."/>
            <person name="Gnirke A."/>
            <person name="Hawes A."/>
            <person name="Hernandez J."/>
            <person name="Hines S."/>
            <person name="Holder M."/>
            <person name="Hume J."/>
            <person name="Jhangiani S.N."/>
            <person name="Joshi V."/>
            <person name="Khan Z.M."/>
            <person name="Jackson L."/>
            <person name="Kovar C."/>
            <person name="Kowis A."/>
            <person name="Lee S."/>
            <person name="Lewis L.R."/>
            <person name="Margolis J."/>
            <person name="Morgan M."/>
            <person name="Nazareth L.V."/>
            <person name="Nguyen N."/>
            <person name="Okwuonu G."/>
            <person name="Parker D."/>
            <person name="Richards S."/>
            <person name="Ruiz S.J."/>
            <person name="Santibanez J."/>
            <person name="Savard J."/>
            <person name="Scherer S.E."/>
            <person name="Schneider B."/>
            <person name="Sodergren E."/>
            <person name="Tautz D."/>
            <person name="Vattahil S."/>
            <person name="Villasana D."/>
            <person name="White C.S."/>
            <person name="Wright R."/>
            <person name="Park Y."/>
            <person name="Beeman R.W."/>
            <person name="Lord J."/>
            <person name="Oppert B."/>
            <person name="Lorenzen M."/>
            <person name="Brown S."/>
            <person name="Wang L."/>
            <person name="Savard J."/>
            <person name="Tautz D."/>
            <person name="Richards S."/>
            <person name="Weinstock G."/>
            <person name="Gibbs R.A."/>
            <person name="Liu Y."/>
            <person name="Worley K."/>
            <person name="Weinstock G."/>
            <person name="Elsik C.G."/>
            <person name="Reese J.T."/>
            <person name="Elhaik E."/>
            <person name="Landan G."/>
            <person name="Graur D."/>
            <person name="Arensburger P."/>
            <person name="Atkinson P."/>
            <person name="Beeman R.W."/>
            <person name="Beidler J."/>
            <person name="Brown S.J."/>
            <person name="Demuth J.P."/>
            <person name="Drury D.W."/>
            <person name="Du Y.Z."/>
            <person name="Fujiwara H."/>
            <person name="Lorenzen M."/>
            <person name="Maselli V."/>
            <person name="Osanai M."/>
            <person name="Park Y."/>
            <person name="Robertson H.M."/>
            <person name="Tu Z."/>
            <person name="Wang J.J."/>
            <person name="Wang S."/>
            <person name="Richards S."/>
            <person name="Song H."/>
            <person name="Zhang L."/>
            <person name="Sodergren E."/>
            <person name="Werner D."/>
            <person name="Stanke M."/>
            <person name="Morgenstern B."/>
            <person name="Solovyev V."/>
            <person name="Kosarev P."/>
            <person name="Brown G."/>
            <person name="Chen H.C."/>
            <person name="Ermolaeva O."/>
            <person name="Hlavina W."/>
            <person name="Kapustin Y."/>
            <person name="Kiryutin B."/>
            <person name="Kitts P."/>
            <person name="Maglott D."/>
            <person name="Pruitt K."/>
            <person name="Sapojnikov V."/>
            <person name="Souvorov A."/>
            <person name="Mackey A.J."/>
            <person name="Waterhouse R.M."/>
            <person name="Wyder S."/>
            <person name="Zdobnov E.M."/>
            <person name="Zdobnov E.M."/>
            <person name="Wyder S."/>
            <person name="Kriventseva E.V."/>
            <person name="Kadowaki T."/>
            <person name="Bork P."/>
            <person name="Aranda M."/>
            <person name="Bao R."/>
            <person name="Beermann A."/>
            <person name="Berns N."/>
            <person name="Bolognesi R."/>
            <person name="Bonneton F."/>
            <person name="Bopp D."/>
            <person name="Brown S.J."/>
            <person name="Bucher G."/>
            <person name="Butts T."/>
            <person name="Chaumot A."/>
            <person name="Denell R.E."/>
            <person name="Ferrier D.E."/>
            <person name="Friedrich M."/>
            <person name="Gordon C.M."/>
            <person name="Jindra M."/>
            <person name="Klingler M."/>
            <person name="Lan Q."/>
            <person name="Lattorff H.M."/>
            <person name="Laudet V."/>
            <person name="von Levetsow C."/>
            <person name="Liu Z."/>
            <person name="Lutz R."/>
            <person name="Lynch J.A."/>
            <person name="da Fonseca R.N."/>
            <person name="Posnien N."/>
            <person name="Reuter R."/>
            <person name="Roth S."/>
            <person name="Savard J."/>
            <person name="Schinko J.B."/>
            <person name="Schmitt C."/>
            <person name="Schoppmeier M."/>
            <person name="Schroder R."/>
            <person name="Shippy T.D."/>
            <person name="Simonnet F."/>
            <person name="Marques-Souza H."/>
            <person name="Tautz D."/>
            <person name="Tomoyasu Y."/>
            <person name="Trauner J."/>
            <person name="Van der Zee M."/>
            <person name="Vervoort M."/>
            <person name="Wittkopp N."/>
            <person name="Wimmer E.A."/>
            <person name="Yang X."/>
            <person name="Jones A.K."/>
            <person name="Sattelle D.B."/>
            <person name="Ebert P.R."/>
            <person name="Nelson D."/>
            <person name="Scott J.G."/>
            <person name="Beeman R.W."/>
            <person name="Muthukrishnan S."/>
            <person name="Kramer K.J."/>
            <person name="Arakane Y."/>
            <person name="Beeman R.W."/>
            <person name="Zhu Q."/>
            <person name="Hogenkamp D."/>
            <person name="Dixit R."/>
            <person name="Oppert B."/>
            <person name="Jiang H."/>
            <person name="Zou Z."/>
            <person name="Marshall J."/>
            <person name="Elpidina E."/>
            <person name="Vinokurov K."/>
            <person name="Oppert C."/>
            <person name="Zou Z."/>
            <person name="Evans J."/>
            <person name="Lu Z."/>
            <person name="Zhao P."/>
            <person name="Sumathipala N."/>
            <person name="Altincicek B."/>
            <person name="Vilcinskas A."/>
            <person name="Williams M."/>
            <person name="Hultmark D."/>
            <person name="Hetru C."/>
            <person name="Jiang H."/>
            <person name="Grimmelikhuijzen C.J."/>
            <person name="Hauser F."/>
            <person name="Cazzamali G."/>
            <person name="Williamson M."/>
            <person name="Park Y."/>
            <person name="Li B."/>
            <person name="Tanaka Y."/>
            <person name="Predel R."/>
            <person name="Neupert S."/>
            <person name="Schachtner J."/>
            <person name="Verleyen P."/>
            <person name="Raible F."/>
            <person name="Bork P."/>
            <person name="Friedrich M."/>
            <person name="Walden K.K."/>
            <person name="Robertson H.M."/>
            <person name="Angeli S."/>
            <person name="Foret S."/>
            <person name="Bucher G."/>
            <person name="Schuetz S."/>
            <person name="Maleszka R."/>
            <person name="Wimmer E.A."/>
            <person name="Beeman R.W."/>
            <person name="Lorenzen M."/>
            <person name="Tomoyasu Y."/>
            <person name="Miller S.C."/>
            <person name="Grossmann D."/>
            <person name="Bucher G."/>
        </authorList>
    </citation>
    <scope>NUCLEOTIDE SEQUENCE [LARGE SCALE GENOMIC DNA]</scope>
    <source>
        <strain evidence="12 13">Georgia GA2</strain>
    </source>
</reference>
<dbReference type="OMA" id="KFLGNHQ"/>
<evidence type="ECO:0000256" key="8">
    <source>
        <dbReference type="ARBA" id="ARBA00023319"/>
    </source>
</evidence>
<reference evidence="12 13" key="2">
    <citation type="journal article" date="2010" name="Nucleic Acids Res.">
        <title>BeetleBase in 2010: revisions to provide comprehensive genomic information for Tribolium castaneum.</title>
        <authorList>
            <person name="Kim H.S."/>
            <person name="Murphy T."/>
            <person name="Xia J."/>
            <person name="Caragea D."/>
            <person name="Park Y."/>
            <person name="Beeman R.W."/>
            <person name="Lorenzen M.D."/>
            <person name="Butcher S."/>
            <person name="Manak J.R."/>
            <person name="Brown S.J."/>
        </authorList>
    </citation>
    <scope>GENOME REANNOTATION</scope>
    <source>
        <strain evidence="12 13">Georgia GA2</strain>
    </source>
</reference>
<dbReference type="FunFam" id="2.60.40.10:FF:000328">
    <property type="entry name" value="CLUMA_CG000981, isoform A"/>
    <property type="match status" value="1"/>
</dbReference>
<dbReference type="PROSITE" id="PS50835">
    <property type="entry name" value="IG_LIKE"/>
    <property type="match status" value="3"/>
</dbReference>
<dbReference type="InterPro" id="IPR003599">
    <property type="entry name" value="Ig_sub"/>
</dbReference>
<feature type="chain" id="PRO_5013356772" evidence="10">
    <location>
        <begin position="16"/>
        <end position="433"/>
    </location>
</feature>
<keyword evidence="5 9" id="KW-0472">Membrane</keyword>
<keyword evidence="9" id="KW-0812">Transmembrane</keyword>
<dbReference type="GO" id="GO:0043005">
    <property type="term" value="C:neuron projection"/>
    <property type="evidence" value="ECO:0000318"/>
    <property type="project" value="GO_Central"/>
</dbReference>
<dbReference type="InterPro" id="IPR013098">
    <property type="entry name" value="Ig_I-set"/>
</dbReference>
<dbReference type="SMART" id="SM00409">
    <property type="entry name" value="IG"/>
    <property type="match status" value="3"/>
</dbReference>
<evidence type="ECO:0000313" key="13">
    <source>
        <dbReference type="Proteomes" id="UP000007266"/>
    </source>
</evidence>
<dbReference type="InterPro" id="IPR003598">
    <property type="entry name" value="Ig_sub2"/>
</dbReference>
<keyword evidence="2" id="KW-1003">Cell membrane</keyword>
<evidence type="ECO:0000259" key="11">
    <source>
        <dbReference type="PROSITE" id="PS50835"/>
    </source>
</evidence>
<dbReference type="GO" id="GO:0005886">
    <property type="term" value="C:plasma membrane"/>
    <property type="evidence" value="ECO:0007669"/>
    <property type="project" value="UniProtKB-SubCell"/>
</dbReference>
<keyword evidence="9" id="KW-1133">Transmembrane helix</keyword>
<keyword evidence="4" id="KW-0677">Repeat</keyword>
<dbReference type="KEGG" id="tca:657701"/>
<gene>
    <name evidence="12" type="primary">AUGUSTUS-3.0.2_04955</name>
    <name evidence="12" type="ORF">TcasGA2_TC004955</name>
</gene>
<dbReference type="SMART" id="SM00408">
    <property type="entry name" value="IGc2"/>
    <property type="match status" value="3"/>
</dbReference>
<dbReference type="InterPro" id="IPR036179">
    <property type="entry name" value="Ig-like_dom_sf"/>
</dbReference>
<evidence type="ECO:0000256" key="10">
    <source>
        <dbReference type="SAM" id="SignalP"/>
    </source>
</evidence>
<proteinExistence type="predicted"/>
<evidence type="ECO:0000313" key="12">
    <source>
        <dbReference type="EMBL" id="EEZ99076.2"/>
    </source>
</evidence>
<dbReference type="Pfam" id="PF13927">
    <property type="entry name" value="Ig_3"/>
    <property type="match status" value="2"/>
</dbReference>
<feature type="domain" description="Ig-like" evidence="11">
    <location>
        <begin position="239"/>
        <end position="332"/>
    </location>
</feature>
<dbReference type="HOGENOM" id="CLU_027228_1_0_1"/>
<dbReference type="InterPro" id="IPR007110">
    <property type="entry name" value="Ig-like_dom"/>
</dbReference>
<dbReference type="AlphaFoldDB" id="D6WCY6"/>
<keyword evidence="7" id="KW-0325">Glycoprotein</keyword>
<feature type="domain" description="Ig-like" evidence="11">
    <location>
        <begin position="36"/>
        <end position="131"/>
    </location>
</feature>
<feature type="transmembrane region" description="Helical" evidence="9">
    <location>
        <begin position="411"/>
        <end position="432"/>
    </location>
</feature>
<dbReference type="Proteomes" id="UP000007266">
    <property type="component" value="Linkage group 2"/>
</dbReference>